<gene>
    <name evidence="2" type="ORF">SO802_029671</name>
</gene>
<proteinExistence type="predicted"/>
<keyword evidence="3" id="KW-1185">Reference proteome</keyword>
<accession>A0AAW2BWC6</accession>
<evidence type="ECO:0000313" key="2">
    <source>
        <dbReference type="EMBL" id="KAK9989432.1"/>
    </source>
</evidence>
<dbReference type="EMBL" id="JAZDWU010000010">
    <property type="protein sequence ID" value="KAK9989432.1"/>
    <property type="molecule type" value="Genomic_DNA"/>
</dbReference>
<feature type="compositionally biased region" description="Polar residues" evidence="1">
    <location>
        <begin position="81"/>
        <end position="93"/>
    </location>
</feature>
<organism evidence="2 3">
    <name type="scientific">Lithocarpus litseifolius</name>
    <dbReference type="NCBI Taxonomy" id="425828"/>
    <lineage>
        <taxon>Eukaryota</taxon>
        <taxon>Viridiplantae</taxon>
        <taxon>Streptophyta</taxon>
        <taxon>Embryophyta</taxon>
        <taxon>Tracheophyta</taxon>
        <taxon>Spermatophyta</taxon>
        <taxon>Magnoliopsida</taxon>
        <taxon>eudicotyledons</taxon>
        <taxon>Gunneridae</taxon>
        <taxon>Pentapetalae</taxon>
        <taxon>rosids</taxon>
        <taxon>fabids</taxon>
        <taxon>Fagales</taxon>
        <taxon>Fagaceae</taxon>
        <taxon>Lithocarpus</taxon>
    </lineage>
</organism>
<evidence type="ECO:0000313" key="3">
    <source>
        <dbReference type="Proteomes" id="UP001459277"/>
    </source>
</evidence>
<feature type="region of interest" description="Disordered" evidence="1">
    <location>
        <begin position="79"/>
        <end position="100"/>
    </location>
</feature>
<evidence type="ECO:0000256" key="1">
    <source>
        <dbReference type="SAM" id="MobiDB-lite"/>
    </source>
</evidence>
<sequence>MNDGRFNCLSLIFIKSHINKSIRGSILKTIEEQFVRSNKALTSILMKMFSSKTFEYSKSVHEHITEMRDMAAQLKSLEVDISSSQTPQDSTNKLPAKRYL</sequence>
<name>A0AAW2BWC6_9ROSI</name>
<dbReference type="AlphaFoldDB" id="A0AAW2BWC6"/>
<protein>
    <submittedName>
        <fullName evidence="2">Uncharacterized protein</fullName>
    </submittedName>
</protein>
<reference evidence="2 3" key="1">
    <citation type="submission" date="2024-01" db="EMBL/GenBank/DDBJ databases">
        <title>A telomere-to-telomere, gap-free genome of sweet tea (Lithocarpus litseifolius).</title>
        <authorList>
            <person name="Zhou J."/>
        </authorList>
    </citation>
    <scope>NUCLEOTIDE SEQUENCE [LARGE SCALE GENOMIC DNA]</scope>
    <source>
        <strain evidence="2">Zhou-2022a</strain>
        <tissue evidence="2">Leaf</tissue>
    </source>
</reference>
<comment type="caution">
    <text evidence="2">The sequence shown here is derived from an EMBL/GenBank/DDBJ whole genome shotgun (WGS) entry which is preliminary data.</text>
</comment>
<dbReference type="Proteomes" id="UP001459277">
    <property type="component" value="Unassembled WGS sequence"/>
</dbReference>